<dbReference type="NCBIfam" id="TIGR02481">
    <property type="entry name" value="hemeryth_dom"/>
    <property type="match status" value="1"/>
</dbReference>
<dbReference type="AlphaFoldDB" id="A0A7H1N472"/>
<dbReference type="InterPro" id="IPR012312">
    <property type="entry name" value="Hemerythrin-like"/>
</dbReference>
<dbReference type="CDD" id="cd12107">
    <property type="entry name" value="Hemerythrin"/>
    <property type="match status" value="1"/>
</dbReference>
<dbReference type="Pfam" id="PF01814">
    <property type="entry name" value="Hemerythrin"/>
    <property type="match status" value="1"/>
</dbReference>
<gene>
    <name evidence="5" type="ORF">HQ394_15685</name>
</gene>
<keyword evidence="2" id="KW-0479">Metal-binding</keyword>
<name>A0A7H1N472_9PROT</name>
<keyword evidence="6" id="KW-1185">Reference proteome</keyword>
<evidence type="ECO:0000313" key="5">
    <source>
        <dbReference type="EMBL" id="QNT70508.1"/>
    </source>
</evidence>
<keyword evidence="3" id="KW-0408">Iron</keyword>
<dbReference type="RefSeq" id="WP_190260986.1">
    <property type="nucleotide sequence ID" value="NZ_CP053923.1"/>
</dbReference>
<reference evidence="5 6" key="1">
    <citation type="submission" date="2020-05" db="EMBL/GenBank/DDBJ databases">
        <title>Complete closed genome sequence of Defluviicoccus vanus.</title>
        <authorList>
            <person name="Bessarab I."/>
            <person name="Arumugam K."/>
            <person name="Maszenan A.M."/>
            <person name="Seviour R.J."/>
            <person name="Williams R.B."/>
        </authorList>
    </citation>
    <scope>NUCLEOTIDE SEQUENCE [LARGE SCALE GENOMIC DNA]</scope>
    <source>
        <strain evidence="5 6">Ben 114</strain>
    </source>
</reference>
<sequence>MIANNPKSNDRGIINVEDFDHAHNELIDLCKRIDWACSNDTTVFGIRERIRTFLMYARWHFAEEETWMRAIHYHGFVDHQADHAQLLQDAADFIDSFGPALRRQDGSAVACYFRFWLNRHMSEKDKQLRAFMGSTA</sequence>
<accession>A0A7H1N472</accession>
<evidence type="ECO:0000256" key="3">
    <source>
        <dbReference type="ARBA" id="ARBA00023004"/>
    </source>
</evidence>
<evidence type="ECO:0000313" key="6">
    <source>
        <dbReference type="Proteomes" id="UP000516369"/>
    </source>
</evidence>
<evidence type="ECO:0000256" key="2">
    <source>
        <dbReference type="ARBA" id="ARBA00022723"/>
    </source>
</evidence>
<protein>
    <submittedName>
        <fullName evidence="5">Hemerythrin family protein</fullName>
    </submittedName>
</protein>
<dbReference type="Proteomes" id="UP000516369">
    <property type="component" value="Chromosome"/>
</dbReference>
<proteinExistence type="inferred from homology"/>
<comment type="similarity">
    <text evidence="1">Belongs to the hemerythrin family.</text>
</comment>
<dbReference type="InterPro" id="IPR016131">
    <property type="entry name" value="Haemerythrin_Fe_BS"/>
</dbReference>
<dbReference type="KEGG" id="dvn:HQ394_15685"/>
<dbReference type="InterPro" id="IPR035938">
    <property type="entry name" value="Hemerythrin-like_sf"/>
</dbReference>
<dbReference type="SUPFAM" id="SSF47188">
    <property type="entry name" value="Hemerythrin-like"/>
    <property type="match status" value="1"/>
</dbReference>
<evidence type="ECO:0000256" key="1">
    <source>
        <dbReference type="ARBA" id="ARBA00010587"/>
    </source>
</evidence>
<dbReference type="InterPro" id="IPR012827">
    <property type="entry name" value="Hemerythrin_metal-bd"/>
</dbReference>
<dbReference type="EMBL" id="CP053923">
    <property type="protein sequence ID" value="QNT70508.1"/>
    <property type="molecule type" value="Genomic_DNA"/>
</dbReference>
<dbReference type="GO" id="GO:0046872">
    <property type="term" value="F:metal ion binding"/>
    <property type="evidence" value="ECO:0007669"/>
    <property type="project" value="UniProtKB-KW"/>
</dbReference>
<dbReference type="PROSITE" id="PS00550">
    <property type="entry name" value="HEMERYTHRINS"/>
    <property type="match status" value="1"/>
</dbReference>
<dbReference type="Gene3D" id="1.20.120.50">
    <property type="entry name" value="Hemerythrin-like"/>
    <property type="match status" value="1"/>
</dbReference>
<organism evidence="5 6">
    <name type="scientific">Defluviicoccus vanus</name>
    <dbReference type="NCBI Taxonomy" id="111831"/>
    <lineage>
        <taxon>Bacteria</taxon>
        <taxon>Pseudomonadati</taxon>
        <taxon>Pseudomonadota</taxon>
        <taxon>Alphaproteobacteria</taxon>
        <taxon>Rhodospirillales</taxon>
        <taxon>Rhodospirillaceae</taxon>
        <taxon>Defluviicoccus</taxon>
    </lineage>
</organism>
<feature type="domain" description="Hemerythrin-like" evidence="4">
    <location>
        <begin position="16"/>
        <end position="128"/>
    </location>
</feature>
<evidence type="ECO:0000259" key="4">
    <source>
        <dbReference type="Pfam" id="PF01814"/>
    </source>
</evidence>